<evidence type="ECO:0000256" key="2">
    <source>
        <dbReference type="SAM" id="Phobius"/>
    </source>
</evidence>
<reference evidence="3" key="1">
    <citation type="submission" date="2015-04" db="UniProtKB">
        <authorList>
            <consortium name="EnsemblPlants"/>
        </authorList>
    </citation>
    <scope>IDENTIFICATION</scope>
</reference>
<feature type="region of interest" description="Disordered" evidence="1">
    <location>
        <begin position="1"/>
        <end position="20"/>
    </location>
</feature>
<reference evidence="3" key="2">
    <citation type="submission" date="2018-05" db="EMBL/GenBank/DDBJ databases">
        <title>OgluRS3 (Oryza glumaepatula Reference Sequence Version 3).</title>
        <authorList>
            <person name="Zhang J."/>
            <person name="Kudrna D."/>
            <person name="Lee S."/>
            <person name="Talag J."/>
            <person name="Welchert J."/>
            <person name="Wing R.A."/>
        </authorList>
    </citation>
    <scope>NUCLEOTIDE SEQUENCE [LARGE SCALE GENOMIC DNA]</scope>
</reference>
<evidence type="ECO:0000313" key="3">
    <source>
        <dbReference type="EnsemblPlants" id="OGLUM05G02280.3"/>
    </source>
</evidence>
<keyword evidence="4" id="KW-1185">Reference proteome</keyword>
<feature type="compositionally biased region" description="Basic and acidic residues" evidence="1">
    <location>
        <begin position="140"/>
        <end position="153"/>
    </location>
</feature>
<feature type="transmembrane region" description="Helical" evidence="2">
    <location>
        <begin position="226"/>
        <end position="245"/>
    </location>
</feature>
<dbReference type="PANTHER" id="PTHR34188:SF5">
    <property type="entry name" value="OS05G0131900 PROTEIN"/>
    <property type="match status" value="1"/>
</dbReference>
<organism evidence="3">
    <name type="scientific">Oryza glumipatula</name>
    <dbReference type="NCBI Taxonomy" id="40148"/>
    <lineage>
        <taxon>Eukaryota</taxon>
        <taxon>Viridiplantae</taxon>
        <taxon>Streptophyta</taxon>
        <taxon>Embryophyta</taxon>
        <taxon>Tracheophyta</taxon>
        <taxon>Spermatophyta</taxon>
        <taxon>Magnoliopsida</taxon>
        <taxon>Liliopsida</taxon>
        <taxon>Poales</taxon>
        <taxon>Poaceae</taxon>
        <taxon>BOP clade</taxon>
        <taxon>Oryzoideae</taxon>
        <taxon>Oryzeae</taxon>
        <taxon>Oryzinae</taxon>
        <taxon>Oryza</taxon>
    </lineage>
</organism>
<feature type="compositionally biased region" description="Pro residues" evidence="1">
    <location>
        <begin position="1"/>
        <end position="15"/>
    </location>
</feature>
<dbReference type="Gramene" id="OGLUM05G02280.3">
    <property type="protein sequence ID" value="OGLUM05G02280.3"/>
    <property type="gene ID" value="OGLUM05G02280"/>
</dbReference>
<protein>
    <submittedName>
        <fullName evidence="3">Uncharacterized protein</fullName>
    </submittedName>
</protein>
<dbReference type="PANTHER" id="PTHR34188">
    <property type="entry name" value="OS01G0299500 PROTEIN"/>
    <property type="match status" value="1"/>
</dbReference>
<keyword evidence="2" id="KW-0812">Transmembrane</keyword>
<accession>A0A0D9ZTU1</accession>
<proteinExistence type="predicted"/>
<dbReference type="Proteomes" id="UP000026961">
    <property type="component" value="Chromosome 5"/>
</dbReference>
<dbReference type="AlphaFoldDB" id="A0A0D9ZTU1"/>
<dbReference type="EnsemblPlants" id="OGLUM05G02280.3">
    <property type="protein sequence ID" value="OGLUM05G02280.3"/>
    <property type="gene ID" value="OGLUM05G02280"/>
</dbReference>
<keyword evidence="2" id="KW-0472">Membrane</keyword>
<feature type="region of interest" description="Disordered" evidence="1">
    <location>
        <begin position="134"/>
        <end position="187"/>
    </location>
</feature>
<dbReference type="eggNOG" id="ENOG502S30Q">
    <property type="taxonomic scope" value="Eukaryota"/>
</dbReference>
<evidence type="ECO:0000256" key="1">
    <source>
        <dbReference type="SAM" id="MobiDB-lite"/>
    </source>
</evidence>
<evidence type="ECO:0000313" key="4">
    <source>
        <dbReference type="Proteomes" id="UP000026961"/>
    </source>
</evidence>
<feature type="compositionally biased region" description="Basic residues" evidence="1">
    <location>
        <begin position="163"/>
        <end position="173"/>
    </location>
</feature>
<sequence>MLPTPIPTTPLPPPRSLASESEVSSRAGLSLFLPLSDWQAVFERLSPEEEEGLLVLIHCVPMDAKGVNDRDALIDLESGNNIVVGEHNNGADANFAVAQERTAPNGAWNGAMGTSGCLKDDVNHQHMCCCPSSPDAAAKNGDDRKSDGEEKLGLLDTSGGEKTKKKRSKKPPRPPRPPTPTPLDVSDQKLLNELSELAILKRARIERMKALKKMKNAKHGSSSGNLFPLIITIIFCLVILWQGFFSRTGSAVSFHGSPESSVRAHSSLISIRFYKNNNSNSRSREAISAAPKNAETPSRLEIHSKARKITR</sequence>
<dbReference type="STRING" id="40148.A0A0D9ZTU1"/>
<keyword evidence="2" id="KW-1133">Transmembrane helix</keyword>
<name>A0A0D9ZTU1_9ORYZ</name>